<reference evidence="4" key="1">
    <citation type="submission" date="2017-06" db="EMBL/GenBank/DDBJ databases">
        <authorList>
            <person name="Varghese N."/>
            <person name="Submissions S."/>
        </authorList>
    </citation>
    <scope>NUCLEOTIDE SEQUENCE [LARGE SCALE GENOMIC DNA]</scope>
    <source>
        <strain evidence="4">DSM 44485</strain>
    </source>
</reference>
<dbReference type="AlphaFoldDB" id="A0A238XV70"/>
<keyword evidence="1" id="KW-0677">Repeat</keyword>
<organism evidence="3 4">
    <name type="scientific">Actinomadura mexicana</name>
    <dbReference type="NCBI Taxonomy" id="134959"/>
    <lineage>
        <taxon>Bacteria</taxon>
        <taxon>Bacillati</taxon>
        <taxon>Actinomycetota</taxon>
        <taxon>Actinomycetes</taxon>
        <taxon>Streptosporangiales</taxon>
        <taxon>Thermomonosporaceae</taxon>
        <taxon>Actinomadura</taxon>
    </lineage>
</organism>
<dbReference type="PANTHER" id="PTHR47016">
    <property type="entry name" value="ATP-DEPENDENT CLP PROTEASE ATP-BINDING SUBUNIT CLPT1, CHLOROPLASTIC"/>
    <property type="match status" value="1"/>
</dbReference>
<feature type="domain" description="Clp R" evidence="2">
    <location>
        <begin position="2"/>
        <end position="182"/>
    </location>
</feature>
<evidence type="ECO:0000256" key="1">
    <source>
        <dbReference type="PROSITE-ProRule" id="PRU01251"/>
    </source>
</evidence>
<dbReference type="Pfam" id="PF02861">
    <property type="entry name" value="Clp_N"/>
    <property type="match status" value="2"/>
</dbReference>
<dbReference type="RefSeq" id="WP_089312178.1">
    <property type="nucleotide sequence ID" value="NZ_FZNP01000005.1"/>
</dbReference>
<dbReference type="InterPro" id="IPR004176">
    <property type="entry name" value="Clp_R_N"/>
</dbReference>
<dbReference type="Gene3D" id="1.10.1780.10">
    <property type="entry name" value="Clp, N-terminal domain"/>
    <property type="match status" value="2"/>
</dbReference>
<evidence type="ECO:0000259" key="2">
    <source>
        <dbReference type="PROSITE" id="PS51903"/>
    </source>
</evidence>
<name>A0A238XV70_9ACTN</name>
<dbReference type="PROSITE" id="PS51903">
    <property type="entry name" value="CLP_R"/>
    <property type="match status" value="1"/>
</dbReference>
<accession>A0A238XV70</accession>
<dbReference type="InterPro" id="IPR044217">
    <property type="entry name" value="CLPT1/2"/>
</dbReference>
<gene>
    <name evidence="3" type="ORF">SAMN06265355_10530</name>
</gene>
<dbReference type="SUPFAM" id="SSF81923">
    <property type="entry name" value="Double Clp-N motif"/>
    <property type="match status" value="2"/>
</dbReference>
<sequence length="185" mass="20015">MFERFTADARQTVTGAQAEARALRDRRIGTEHVLLALAGAEDATGRALREHGLAPDDLRARIVRVDRAGGDVLDSDALRSIGIDLDAVREATEQSFGEGALDVPAGKLDRFRRGHIPFTPQAKKALELSLRHALRLGQKEIRSGHLLLGVLHDGDFPSVRLATEAGVDVEALRAEVCRLLTSKAA</sequence>
<dbReference type="Proteomes" id="UP000198420">
    <property type="component" value="Unassembled WGS sequence"/>
</dbReference>
<dbReference type="OrthoDB" id="3628183at2"/>
<dbReference type="PANTHER" id="PTHR47016:SF5">
    <property type="entry name" value="CLP DOMAIN SUPERFAMILY PROTEIN"/>
    <property type="match status" value="1"/>
</dbReference>
<keyword evidence="4" id="KW-1185">Reference proteome</keyword>
<evidence type="ECO:0000313" key="3">
    <source>
        <dbReference type="EMBL" id="SNR62905.1"/>
    </source>
</evidence>
<dbReference type="InterPro" id="IPR036628">
    <property type="entry name" value="Clp_N_dom_sf"/>
</dbReference>
<dbReference type="EMBL" id="FZNP01000005">
    <property type="protein sequence ID" value="SNR62905.1"/>
    <property type="molecule type" value="Genomic_DNA"/>
</dbReference>
<proteinExistence type="predicted"/>
<evidence type="ECO:0000313" key="4">
    <source>
        <dbReference type="Proteomes" id="UP000198420"/>
    </source>
</evidence>
<protein>
    <submittedName>
        <fullName evidence="3">Clp amino terminal domain-containing protein, pathogenicity island component</fullName>
    </submittedName>
</protein>